<dbReference type="PROSITE" id="PS00018">
    <property type="entry name" value="EF_HAND_1"/>
    <property type="match status" value="1"/>
</dbReference>
<evidence type="ECO:0000256" key="1">
    <source>
        <dbReference type="SAM" id="SignalP"/>
    </source>
</evidence>
<sequence length="176" mass="18296">MKRAFILMALLLGAANAVEVKLRPQGDALTQAVRAALAELSTKDLPVTLNTGGGPTLTLGGVGVSAAPFNPDVAARVVVVDGERRIEFNPQGPLPLADAVRAELGRELNIKTWTPAGAAARFSGADLNGDGAVNLADLALLMENLGKEGAVTGDLNADRKVDDADLKLFSKQYQLP</sequence>
<protein>
    <recommendedName>
        <fullName evidence="2">EF-hand domain-containing protein</fullName>
    </recommendedName>
</protein>
<dbReference type="CDD" id="cd14254">
    <property type="entry name" value="Dockerin_II"/>
    <property type="match status" value="1"/>
</dbReference>
<dbReference type="EMBL" id="CP149782">
    <property type="protein sequence ID" value="WYF44725.1"/>
    <property type="molecule type" value="Genomic_DNA"/>
</dbReference>
<dbReference type="InterPro" id="IPR036439">
    <property type="entry name" value="Dockerin_dom_sf"/>
</dbReference>
<dbReference type="RefSeq" id="WP_339095900.1">
    <property type="nucleotide sequence ID" value="NZ_CP149782.1"/>
</dbReference>
<evidence type="ECO:0000259" key="2">
    <source>
        <dbReference type="PROSITE" id="PS50222"/>
    </source>
</evidence>
<dbReference type="SUPFAM" id="SSF63446">
    <property type="entry name" value="Type I dockerin domain"/>
    <property type="match status" value="1"/>
</dbReference>
<accession>A0AAU6Q2Z5</accession>
<gene>
    <name evidence="3" type="ORF">WDJ50_01005</name>
</gene>
<feature type="signal peptide" evidence="1">
    <location>
        <begin position="1"/>
        <end position="17"/>
    </location>
</feature>
<dbReference type="InterPro" id="IPR018247">
    <property type="entry name" value="EF_Hand_1_Ca_BS"/>
</dbReference>
<dbReference type="GO" id="GO:0005509">
    <property type="term" value="F:calcium ion binding"/>
    <property type="evidence" value="ECO:0007669"/>
    <property type="project" value="InterPro"/>
</dbReference>
<dbReference type="AlphaFoldDB" id="A0AAU6Q2Z5"/>
<keyword evidence="1" id="KW-0732">Signal</keyword>
<reference evidence="3" key="1">
    <citation type="submission" date="2024-03" db="EMBL/GenBank/DDBJ databases">
        <title>Deinococcus weizhi sp. nov., isolated from human skin.</title>
        <authorList>
            <person name="Wei Z."/>
            <person name="Tian F."/>
            <person name="Yang C."/>
            <person name="Xin L.T."/>
            <person name="Wen Z.J."/>
            <person name="Lan K.C."/>
            <person name="Yu L."/>
            <person name="Zhe W."/>
            <person name="Dan F.D."/>
            <person name="Jun W."/>
            <person name="Rui Z."/>
            <person name="Yong X.J."/>
            <person name="Ting Y."/>
            <person name="Wei X."/>
            <person name="Xu Z.G."/>
            <person name="Xin Z."/>
            <person name="Dong F.G."/>
            <person name="Ni X.M."/>
            <person name="Zheng M.G."/>
            <person name="Chun Y."/>
            <person name="Qian W.X."/>
        </authorList>
    </citation>
    <scope>NUCLEOTIDE SEQUENCE</scope>
    <source>
        <strain evidence="3">VB142</strain>
    </source>
</reference>
<organism evidence="3">
    <name type="scientific">Deinococcus sp. VB142</name>
    <dbReference type="NCBI Taxonomy" id="3112952"/>
    <lineage>
        <taxon>Bacteria</taxon>
        <taxon>Thermotogati</taxon>
        <taxon>Deinococcota</taxon>
        <taxon>Deinococci</taxon>
        <taxon>Deinococcales</taxon>
        <taxon>Deinococcaceae</taxon>
        <taxon>Deinococcus</taxon>
    </lineage>
</organism>
<proteinExistence type="predicted"/>
<evidence type="ECO:0000313" key="3">
    <source>
        <dbReference type="EMBL" id="WYF44725.1"/>
    </source>
</evidence>
<dbReference type="InterPro" id="IPR002048">
    <property type="entry name" value="EF_hand_dom"/>
</dbReference>
<name>A0AAU6Q2Z5_9DEIO</name>
<dbReference type="GO" id="GO:0000272">
    <property type="term" value="P:polysaccharide catabolic process"/>
    <property type="evidence" value="ECO:0007669"/>
    <property type="project" value="InterPro"/>
</dbReference>
<feature type="domain" description="EF-hand" evidence="2">
    <location>
        <begin position="113"/>
        <end position="148"/>
    </location>
</feature>
<feature type="chain" id="PRO_5044008619" description="EF-hand domain-containing protein" evidence="1">
    <location>
        <begin position="18"/>
        <end position="176"/>
    </location>
</feature>
<dbReference type="PROSITE" id="PS50222">
    <property type="entry name" value="EF_HAND_2"/>
    <property type="match status" value="1"/>
</dbReference>
<dbReference type="Gene3D" id="1.10.1330.10">
    <property type="entry name" value="Dockerin domain"/>
    <property type="match status" value="1"/>
</dbReference>